<dbReference type="Pfam" id="PF01948">
    <property type="entry name" value="PyrI"/>
    <property type="match status" value="1"/>
</dbReference>
<dbReference type="GO" id="GO:0046872">
    <property type="term" value="F:metal ion binding"/>
    <property type="evidence" value="ECO:0007669"/>
    <property type="project" value="UniProtKB-KW"/>
</dbReference>
<dbReference type="AlphaFoldDB" id="A0A0G0B7C4"/>
<dbReference type="GO" id="GO:0016740">
    <property type="term" value="F:transferase activity"/>
    <property type="evidence" value="ECO:0007669"/>
    <property type="project" value="UniProtKB-KW"/>
</dbReference>
<dbReference type="GO" id="GO:0009347">
    <property type="term" value="C:aspartate carbamoyltransferase complex"/>
    <property type="evidence" value="ECO:0007669"/>
    <property type="project" value="InterPro"/>
</dbReference>
<dbReference type="InterPro" id="IPR036793">
    <property type="entry name" value="Asp_carbatrfase_reg_N_sf"/>
</dbReference>
<keyword evidence="3 4" id="KW-0665">Pyrimidine biosynthesis</keyword>
<evidence type="ECO:0000256" key="1">
    <source>
        <dbReference type="ARBA" id="ARBA00022723"/>
    </source>
</evidence>
<dbReference type="InterPro" id="IPR020545">
    <property type="entry name" value="Asp_carbamoyltransf_reg_N"/>
</dbReference>
<evidence type="ECO:0000259" key="6">
    <source>
        <dbReference type="Pfam" id="PF02748"/>
    </source>
</evidence>
<reference evidence="7 8" key="1">
    <citation type="journal article" date="2015" name="Nature">
        <title>rRNA introns, odd ribosomes, and small enigmatic genomes across a large radiation of phyla.</title>
        <authorList>
            <person name="Brown C.T."/>
            <person name="Hug L.A."/>
            <person name="Thomas B.C."/>
            <person name="Sharon I."/>
            <person name="Castelle C.J."/>
            <person name="Singh A."/>
            <person name="Wilkins M.J."/>
            <person name="Williams K.H."/>
            <person name="Banfield J.F."/>
        </authorList>
    </citation>
    <scope>NUCLEOTIDE SEQUENCE [LARGE SCALE GENOMIC DNA]</scope>
</reference>
<name>A0A0G0B7C4_9BACT</name>
<dbReference type="InterPro" id="IPR020542">
    <property type="entry name" value="Asp_carbamoyltrfase_reg_C"/>
</dbReference>
<comment type="cofactor">
    <cofactor evidence="4">
        <name>Zn(2+)</name>
        <dbReference type="ChEBI" id="CHEBI:29105"/>
    </cofactor>
    <text evidence="4">Binds 1 zinc ion per subunit.</text>
</comment>
<feature type="domain" description="Aspartate carbamoyltransferase regulatory subunit N-terminal" evidence="5">
    <location>
        <begin position="11"/>
        <end position="100"/>
    </location>
</feature>
<dbReference type="NCBIfam" id="TIGR00240">
    <property type="entry name" value="ATCase_reg"/>
    <property type="match status" value="1"/>
</dbReference>
<keyword evidence="2 4" id="KW-0862">Zinc</keyword>
<comment type="caution">
    <text evidence="7">The sequence shown here is derived from an EMBL/GenBank/DDBJ whole genome shotgun (WGS) entry which is preliminary data.</text>
</comment>
<comment type="subunit">
    <text evidence="4">Contains catalytic and regulatory chains.</text>
</comment>
<dbReference type="HAMAP" id="MF_00002">
    <property type="entry name" value="Asp_carb_tr_reg"/>
    <property type="match status" value="1"/>
</dbReference>
<feature type="binding site" evidence="4">
    <location>
        <position position="144"/>
    </location>
    <ligand>
        <name>Zn(2+)</name>
        <dbReference type="ChEBI" id="CHEBI:29105"/>
    </ligand>
</feature>
<dbReference type="PANTHER" id="PTHR35805:SF1">
    <property type="entry name" value="ASPARTATE CARBAMOYLTRANSFERASE REGULATORY CHAIN"/>
    <property type="match status" value="1"/>
</dbReference>
<dbReference type="SUPFAM" id="SSF54893">
    <property type="entry name" value="Aspartate carbamoyltransferase, Regulatory-chain, N-terminal domain"/>
    <property type="match status" value="1"/>
</dbReference>
<keyword evidence="1 4" id="KW-0479">Metal-binding</keyword>
<feature type="binding site" evidence="4">
    <location>
        <position position="117"/>
    </location>
    <ligand>
        <name>Zn(2+)</name>
        <dbReference type="ChEBI" id="CHEBI:29105"/>
    </ligand>
</feature>
<keyword evidence="7" id="KW-0808">Transferase</keyword>
<dbReference type="GO" id="GO:0006221">
    <property type="term" value="P:pyrimidine nucleotide biosynthetic process"/>
    <property type="evidence" value="ECO:0007669"/>
    <property type="project" value="UniProtKB-UniRule"/>
</dbReference>
<dbReference type="Gene3D" id="2.30.30.20">
    <property type="entry name" value="Aspartate carbamoyltransferase regulatory subunit, C-terminal domain"/>
    <property type="match status" value="1"/>
</dbReference>
<protein>
    <recommendedName>
        <fullName evidence="4">Aspartate carbamoyltransferase regulatory chain</fullName>
    </recommendedName>
</protein>
<accession>A0A0G0B7C4</accession>
<dbReference type="PATRIC" id="fig|1619045.3.peg.107"/>
<comment type="function">
    <text evidence="4">Involved in allosteric regulation of aspartate carbamoyltransferase.</text>
</comment>
<evidence type="ECO:0000313" key="7">
    <source>
        <dbReference type="EMBL" id="KKP59601.1"/>
    </source>
</evidence>
<dbReference type="InterPro" id="IPR036792">
    <property type="entry name" value="Asp_carbatrfase_reg_C_sf"/>
</dbReference>
<dbReference type="Gene3D" id="3.30.70.140">
    <property type="entry name" value="Aspartate carbamoyltransferase regulatory subunit, N-terminal domain"/>
    <property type="match status" value="1"/>
</dbReference>
<feature type="domain" description="Aspartate carbamoyltransferase regulatory subunit C-terminal" evidence="6">
    <location>
        <begin position="106"/>
        <end position="153"/>
    </location>
</feature>
<evidence type="ECO:0000256" key="2">
    <source>
        <dbReference type="ARBA" id="ARBA00022833"/>
    </source>
</evidence>
<sequence length="159" mass="18197">MSESLQKNKLLVTAIKDGTVIDHITAAHALKIIRLLNLADHNKRVTVGLNLPSKTMGLKDLIKVEGRELTEEEIKRVAILAPEATINIIKNYQIAKKFHAEIPDVIEYVVVCPNPICITNNENMDSKFIVKKEKNNIKLKCWYCEKTFPQEEIRDYKNN</sequence>
<evidence type="ECO:0000256" key="3">
    <source>
        <dbReference type="ARBA" id="ARBA00022975"/>
    </source>
</evidence>
<dbReference type="PANTHER" id="PTHR35805">
    <property type="entry name" value="ASPARTATE CARBAMOYLTRANSFERASE REGULATORY CHAIN"/>
    <property type="match status" value="1"/>
</dbReference>
<dbReference type="SUPFAM" id="SSF57825">
    <property type="entry name" value="Aspartate carbamoyltransferase, Regulatory-chain, C-terminal domain"/>
    <property type="match status" value="1"/>
</dbReference>
<comment type="similarity">
    <text evidence="4">Belongs to the PyrI family.</text>
</comment>
<evidence type="ECO:0000313" key="8">
    <source>
        <dbReference type="Proteomes" id="UP000034927"/>
    </source>
</evidence>
<evidence type="ECO:0000256" key="4">
    <source>
        <dbReference type="HAMAP-Rule" id="MF_00002"/>
    </source>
</evidence>
<organism evidence="7 8">
    <name type="scientific">Candidatus Magasanikbacteria bacterium GW2011_GWC2_34_16</name>
    <dbReference type="NCBI Taxonomy" id="1619045"/>
    <lineage>
        <taxon>Bacteria</taxon>
        <taxon>Candidatus Magasanikiibacteriota</taxon>
    </lineage>
</organism>
<proteinExistence type="inferred from homology"/>
<dbReference type="GO" id="GO:0006207">
    <property type="term" value="P:'de novo' pyrimidine nucleobase biosynthetic process"/>
    <property type="evidence" value="ECO:0007669"/>
    <property type="project" value="InterPro"/>
</dbReference>
<dbReference type="Proteomes" id="UP000034927">
    <property type="component" value="Unassembled WGS sequence"/>
</dbReference>
<gene>
    <name evidence="4" type="primary">pyrI</name>
    <name evidence="7" type="ORF">UR53_C0001G0101</name>
</gene>
<dbReference type="Pfam" id="PF02748">
    <property type="entry name" value="PyrI_C"/>
    <property type="match status" value="1"/>
</dbReference>
<feature type="binding site" evidence="4">
    <location>
        <position position="112"/>
    </location>
    <ligand>
        <name>Zn(2+)</name>
        <dbReference type="ChEBI" id="CHEBI:29105"/>
    </ligand>
</feature>
<evidence type="ECO:0000259" key="5">
    <source>
        <dbReference type="Pfam" id="PF01948"/>
    </source>
</evidence>
<dbReference type="EMBL" id="LBPO01000001">
    <property type="protein sequence ID" value="KKP59601.1"/>
    <property type="molecule type" value="Genomic_DNA"/>
</dbReference>
<dbReference type="InterPro" id="IPR002801">
    <property type="entry name" value="Asp_carbamoylTrfase_reg"/>
</dbReference>
<feature type="binding site" evidence="4">
    <location>
        <position position="141"/>
    </location>
    <ligand>
        <name>Zn(2+)</name>
        <dbReference type="ChEBI" id="CHEBI:29105"/>
    </ligand>
</feature>